<name>A0A511JLW3_9CELL</name>
<gene>
    <name evidence="2" type="ORF">CTE05_24710</name>
</gene>
<evidence type="ECO:0000259" key="1">
    <source>
        <dbReference type="Pfam" id="PF07179"/>
    </source>
</evidence>
<proteinExistence type="predicted"/>
<evidence type="ECO:0000313" key="2">
    <source>
        <dbReference type="EMBL" id="GEL98924.1"/>
    </source>
</evidence>
<keyword evidence="3" id="KW-1185">Reference proteome</keyword>
<dbReference type="Pfam" id="PF07179">
    <property type="entry name" value="SseB"/>
    <property type="match status" value="1"/>
</dbReference>
<protein>
    <recommendedName>
        <fullName evidence="1">SseB protein N-terminal domain-containing protein</fullName>
    </recommendedName>
</protein>
<dbReference type="InterPro" id="IPR009839">
    <property type="entry name" value="SseB_N"/>
</dbReference>
<dbReference type="EMBL" id="BJWH01000012">
    <property type="protein sequence ID" value="GEL98924.1"/>
    <property type="molecule type" value="Genomic_DNA"/>
</dbReference>
<dbReference type="Proteomes" id="UP000321049">
    <property type="component" value="Unassembled WGS sequence"/>
</dbReference>
<comment type="caution">
    <text evidence="2">The sequence shown here is derived from an EMBL/GenBank/DDBJ whole genome shotgun (WGS) entry which is preliminary data.</text>
</comment>
<feature type="domain" description="SseB protein N-terminal" evidence="1">
    <location>
        <begin position="5"/>
        <end position="113"/>
    </location>
</feature>
<dbReference type="RefSeq" id="WP_146846523.1">
    <property type="nucleotide sequence ID" value="NZ_BJWH01000012.1"/>
</dbReference>
<reference evidence="2 3" key="1">
    <citation type="submission" date="2019-07" db="EMBL/GenBank/DDBJ databases">
        <title>Whole genome shotgun sequence of Cellulomonas terrae NBRC 100819.</title>
        <authorList>
            <person name="Hosoyama A."/>
            <person name="Uohara A."/>
            <person name="Ohji S."/>
            <person name="Ichikawa N."/>
        </authorList>
    </citation>
    <scope>NUCLEOTIDE SEQUENCE [LARGE SCALE GENOMIC DNA]</scope>
    <source>
        <strain evidence="2 3">NBRC 100819</strain>
    </source>
</reference>
<dbReference type="AlphaFoldDB" id="A0A511JLW3"/>
<sequence length="127" mass="13755">MKDFDQALRTAAPGTIDGAKLLTRFAYEQVAVPSGGPVGERFEGFIPALVQREGTHHLVAFSSVQRFQDEGRLGGEAITMPVREVLLRMPTDVGIVINPGSSQGFELGPEAVAKLRDELTRPHDESP</sequence>
<organism evidence="2 3">
    <name type="scientific">Cellulomonas terrae</name>
    <dbReference type="NCBI Taxonomy" id="311234"/>
    <lineage>
        <taxon>Bacteria</taxon>
        <taxon>Bacillati</taxon>
        <taxon>Actinomycetota</taxon>
        <taxon>Actinomycetes</taxon>
        <taxon>Micrococcales</taxon>
        <taxon>Cellulomonadaceae</taxon>
        <taxon>Cellulomonas</taxon>
    </lineage>
</organism>
<accession>A0A511JLW3</accession>
<dbReference type="OrthoDB" id="4963989at2"/>
<evidence type="ECO:0000313" key="3">
    <source>
        <dbReference type="Proteomes" id="UP000321049"/>
    </source>
</evidence>